<dbReference type="HOGENOM" id="CLU_008654_0_0_5"/>
<evidence type="ECO:0000256" key="3">
    <source>
        <dbReference type="ARBA" id="ARBA00022452"/>
    </source>
</evidence>
<evidence type="ECO:0000313" key="14">
    <source>
        <dbReference type="Proteomes" id="UP000004728"/>
    </source>
</evidence>
<keyword evidence="3 8" id="KW-1134">Transmembrane beta strand</keyword>
<dbReference type="InParanoid" id="F1ZD33"/>
<evidence type="ECO:0000256" key="1">
    <source>
        <dbReference type="ARBA" id="ARBA00004571"/>
    </source>
</evidence>
<dbReference type="InterPro" id="IPR012910">
    <property type="entry name" value="Plug_dom"/>
</dbReference>
<sequence>MPHKSALLCASALAGVLAIHGAAHAQETRGDQIVVTAPIASDTVAIRDTPNNAQVLGADALDRQHPSNLADLLNANLGSVTVSNGTGSPYQSDVSYRGFQATSLLGSPTGLSVYLDGVRMNEAFGSIVNWDMIPLNALSQVQVLPGSNPLFGLNTLGGSLVLATKNGADNPGATVTLQGGSYNRRVVQAEAGGTLANRTIDWFVAGNYDAQDGYRWYTDTDVKQLYGKLRWHGTATNVELGVIWSDTSLNGTQALPLSMLGNPKAAYTWPDNVSNNQLVINLKADTRLSSTARLSGNVYYRRASSHSSNSNADLGDACDESEYDCSALAPGGTARDLYASNPYAAGQDEAAGFVGYNGSLPLHDYTSGINTTVVYSNLSQHVFGGNLLLDVDADALGLSHDLNVGGNFETASVGYDQNTVLARLVNYATVPEAWNTLYSSADGFKGSNVINGLGVSSHSTSFNVFARDVVELARGLKLSASVSYTHTHLSLSGTKDTYLDSSGAFTWTGADGQTYYNPSYLGASYWDGADGTLATATAPDGAIAGPESAPIVGSHNWHRVNPSVGLTWNPDQAIGFFASYSEAMRAPTAIELACADPATPCALPTGFNGDPELKAVVAHTVEGGLRGSFGKAHHARLGWSVSAYRTLLDNDIQFIFGSSGLGYFANVGKTERKGVDLGVTADFRHLHLAASYGYVAASYRENFTDASGDMVQPGDRITGIPSHSFKLRAVYQPIRKVTIGGNLIVVSSQFAHGDEANLDPVVPGYTIANIDVHVLPTSRLELFATIANLFDRHYATFGVMGTNIYTGNDEQFRTPAQGRSVMGGLRYSFGKAVAATQLD</sequence>
<dbReference type="InterPro" id="IPR039426">
    <property type="entry name" value="TonB-dep_rcpt-like"/>
</dbReference>
<dbReference type="InterPro" id="IPR037066">
    <property type="entry name" value="Plug_dom_sf"/>
</dbReference>
<keyword evidence="10" id="KW-0732">Signal</keyword>
<dbReference type="Gene3D" id="2.40.170.20">
    <property type="entry name" value="TonB-dependent receptor, beta-barrel domain"/>
    <property type="match status" value="1"/>
</dbReference>
<dbReference type="InterPro" id="IPR036942">
    <property type="entry name" value="Beta-barrel_TonB_sf"/>
</dbReference>
<feature type="signal peptide" evidence="10">
    <location>
        <begin position="1"/>
        <end position="25"/>
    </location>
</feature>
<feature type="domain" description="TonB-dependent receptor-like beta-barrel" evidence="11">
    <location>
        <begin position="316"/>
        <end position="789"/>
    </location>
</feature>
<evidence type="ECO:0000256" key="7">
    <source>
        <dbReference type="ARBA" id="ARBA00023237"/>
    </source>
</evidence>
<accession>F1ZD33</accession>
<evidence type="ECO:0000259" key="11">
    <source>
        <dbReference type="Pfam" id="PF00593"/>
    </source>
</evidence>
<feature type="domain" description="TonB-dependent receptor plug" evidence="12">
    <location>
        <begin position="46"/>
        <end position="158"/>
    </location>
</feature>
<dbReference type="GO" id="GO:0015344">
    <property type="term" value="F:siderophore uptake transmembrane transporter activity"/>
    <property type="evidence" value="ECO:0007669"/>
    <property type="project" value="TreeGrafter"/>
</dbReference>
<evidence type="ECO:0000256" key="5">
    <source>
        <dbReference type="ARBA" id="ARBA00023077"/>
    </source>
</evidence>
<evidence type="ECO:0000259" key="12">
    <source>
        <dbReference type="Pfam" id="PF07715"/>
    </source>
</evidence>
<evidence type="ECO:0000256" key="2">
    <source>
        <dbReference type="ARBA" id="ARBA00022448"/>
    </source>
</evidence>
<reference evidence="13 14" key="1">
    <citation type="journal article" date="2012" name="J. Bacteriol.">
        <title>Draft Genome Sequence of Novosphingobium nitrogenifigens Y88T.</title>
        <authorList>
            <person name="Strabala T.J."/>
            <person name="Macdonald L."/>
            <person name="Liu V."/>
            <person name="Smit A.M."/>
        </authorList>
    </citation>
    <scope>NUCLEOTIDE SEQUENCE [LARGE SCALE GENOMIC DNA]</scope>
    <source>
        <strain evidence="13 14">DSM 19370</strain>
    </source>
</reference>
<feature type="chain" id="PRO_5003272843" evidence="10">
    <location>
        <begin position="26"/>
        <end position="839"/>
    </location>
</feature>
<organism evidence="13 14">
    <name type="scientific">Novosphingobium nitrogenifigens DSM 19370</name>
    <dbReference type="NCBI Taxonomy" id="983920"/>
    <lineage>
        <taxon>Bacteria</taxon>
        <taxon>Pseudomonadati</taxon>
        <taxon>Pseudomonadota</taxon>
        <taxon>Alphaproteobacteria</taxon>
        <taxon>Sphingomonadales</taxon>
        <taxon>Sphingomonadaceae</taxon>
        <taxon>Novosphingobium</taxon>
    </lineage>
</organism>
<evidence type="ECO:0000313" key="13">
    <source>
        <dbReference type="EMBL" id="EGD57480.1"/>
    </source>
</evidence>
<dbReference type="Proteomes" id="UP000004728">
    <property type="component" value="Unassembled WGS sequence"/>
</dbReference>
<evidence type="ECO:0000256" key="8">
    <source>
        <dbReference type="PROSITE-ProRule" id="PRU01360"/>
    </source>
</evidence>
<proteinExistence type="inferred from homology"/>
<dbReference type="EMBL" id="AEWJ01000065">
    <property type="protein sequence ID" value="EGD57480.1"/>
    <property type="molecule type" value="Genomic_DNA"/>
</dbReference>
<keyword evidence="2 8" id="KW-0813">Transport</keyword>
<dbReference type="Pfam" id="PF00593">
    <property type="entry name" value="TonB_dep_Rec_b-barrel"/>
    <property type="match status" value="1"/>
</dbReference>
<comment type="similarity">
    <text evidence="8 9">Belongs to the TonB-dependent receptor family.</text>
</comment>
<comment type="subcellular location">
    <subcellularLocation>
        <location evidence="1 8">Cell outer membrane</location>
        <topology evidence="1 8">Multi-pass membrane protein</topology>
    </subcellularLocation>
</comment>
<dbReference type="PROSITE" id="PS52016">
    <property type="entry name" value="TONB_DEPENDENT_REC_3"/>
    <property type="match status" value="1"/>
</dbReference>
<gene>
    <name evidence="13" type="ORF">Y88_3790</name>
</gene>
<dbReference type="InterPro" id="IPR000531">
    <property type="entry name" value="Beta-barrel_TonB"/>
</dbReference>
<dbReference type="eggNOG" id="COG4206">
    <property type="taxonomic scope" value="Bacteria"/>
</dbReference>
<evidence type="ECO:0000256" key="9">
    <source>
        <dbReference type="RuleBase" id="RU003357"/>
    </source>
</evidence>
<keyword evidence="4 8" id="KW-0812">Transmembrane</keyword>
<dbReference type="AlphaFoldDB" id="F1ZD33"/>
<comment type="caution">
    <text evidence="13">The sequence shown here is derived from an EMBL/GenBank/DDBJ whole genome shotgun (WGS) entry which is preliminary data.</text>
</comment>
<name>F1ZD33_9SPHN</name>
<evidence type="ECO:0000256" key="6">
    <source>
        <dbReference type="ARBA" id="ARBA00023136"/>
    </source>
</evidence>
<dbReference type="GO" id="GO:0044718">
    <property type="term" value="P:siderophore transmembrane transport"/>
    <property type="evidence" value="ECO:0007669"/>
    <property type="project" value="TreeGrafter"/>
</dbReference>
<keyword evidence="14" id="KW-1185">Reference proteome</keyword>
<dbReference type="Gene3D" id="2.170.130.10">
    <property type="entry name" value="TonB-dependent receptor, plug domain"/>
    <property type="match status" value="1"/>
</dbReference>
<evidence type="ECO:0000256" key="4">
    <source>
        <dbReference type="ARBA" id="ARBA00022692"/>
    </source>
</evidence>
<dbReference type="SUPFAM" id="SSF56935">
    <property type="entry name" value="Porins"/>
    <property type="match status" value="1"/>
</dbReference>
<keyword evidence="6 8" id="KW-0472">Membrane</keyword>
<keyword evidence="5 9" id="KW-0798">TonB box</keyword>
<keyword evidence="13" id="KW-0675">Receptor</keyword>
<keyword evidence="7 8" id="KW-0998">Cell outer membrane</keyword>
<dbReference type="GO" id="GO:0009279">
    <property type="term" value="C:cell outer membrane"/>
    <property type="evidence" value="ECO:0007669"/>
    <property type="project" value="UniProtKB-SubCell"/>
</dbReference>
<dbReference type="PANTHER" id="PTHR30069:SF39">
    <property type="entry name" value="BLL6183 PROTEIN"/>
    <property type="match status" value="1"/>
</dbReference>
<dbReference type="PANTHER" id="PTHR30069">
    <property type="entry name" value="TONB-DEPENDENT OUTER MEMBRANE RECEPTOR"/>
    <property type="match status" value="1"/>
</dbReference>
<evidence type="ECO:0000256" key="10">
    <source>
        <dbReference type="SAM" id="SignalP"/>
    </source>
</evidence>
<dbReference type="Pfam" id="PF07715">
    <property type="entry name" value="Plug"/>
    <property type="match status" value="1"/>
</dbReference>
<dbReference type="STRING" id="983920.Y88_3790"/>
<protein>
    <submittedName>
        <fullName evidence="13">TonB-dependent receptor</fullName>
    </submittedName>
</protein>